<organism evidence="11 12">
    <name type="scientific">Amanita thiersii Skay4041</name>
    <dbReference type="NCBI Taxonomy" id="703135"/>
    <lineage>
        <taxon>Eukaryota</taxon>
        <taxon>Fungi</taxon>
        <taxon>Dikarya</taxon>
        <taxon>Basidiomycota</taxon>
        <taxon>Agaricomycotina</taxon>
        <taxon>Agaricomycetes</taxon>
        <taxon>Agaricomycetidae</taxon>
        <taxon>Agaricales</taxon>
        <taxon>Pluteineae</taxon>
        <taxon>Amanitaceae</taxon>
        <taxon>Amanita</taxon>
    </lineage>
</organism>
<gene>
    <name evidence="11" type="ORF">AMATHDRAFT_193359</name>
</gene>
<dbReference type="Gene3D" id="3.20.20.80">
    <property type="entry name" value="Glycosidases"/>
    <property type="match status" value="1"/>
</dbReference>
<dbReference type="SMART" id="SM00312">
    <property type="entry name" value="PX"/>
    <property type="match status" value="1"/>
</dbReference>
<dbReference type="GO" id="GO:0006032">
    <property type="term" value="P:chitin catabolic process"/>
    <property type="evidence" value="ECO:0007669"/>
    <property type="project" value="UniProtKB-KW"/>
</dbReference>
<dbReference type="SUPFAM" id="SSF64268">
    <property type="entry name" value="PX domain"/>
    <property type="match status" value="1"/>
</dbReference>
<dbReference type="GO" id="GO:0005576">
    <property type="term" value="C:extracellular region"/>
    <property type="evidence" value="ECO:0007669"/>
    <property type="project" value="TreeGrafter"/>
</dbReference>
<dbReference type="Gene3D" id="3.10.50.10">
    <property type="match status" value="1"/>
</dbReference>
<dbReference type="InterPro" id="IPR017853">
    <property type="entry name" value="GH"/>
</dbReference>
<evidence type="ECO:0000256" key="3">
    <source>
        <dbReference type="ARBA" id="ARBA00023024"/>
    </source>
</evidence>
<evidence type="ECO:0000313" key="12">
    <source>
        <dbReference type="Proteomes" id="UP000242287"/>
    </source>
</evidence>
<dbReference type="Pfam" id="PF00787">
    <property type="entry name" value="PX"/>
    <property type="match status" value="1"/>
</dbReference>
<evidence type="ECO:0000256" key="6">
    <source>
        <dbReference type="ARBA" id="ARBA00023326"/>
    </source>
</evidence>
<dbReference type="PROSITE" id="PS50195">
    <property type="entry name" value="PX"/>
    <property type="match status" value="1"/>
</dbReference>
<dbReference type="InterPro" id="IPR011583">
    <property type="entry name" value="Chitinase_II/V-like_cat"/>
</dbReference>
<keyword evidence="12" id="KW-1185">Reference proteome</keyword>
<feature type="domain" description="PX" evidence="9">
    <location>
        <begin position="2"/>
        <end position="117"/>
    </location>
</feature>
<keyword evidence="5 7" id="KW-0326">Glycosidase</keyword>
<dbReference type="EMBL" id="KZ302005">
    <property type="protein sequence ID" value="PFH50382.1"/>
    <property type="molecule type" value="Genomic_DNA"/>
</dbReference>
<dbReference type="PANTHER" id="PTHR11177">
    <property type="entry name" value="CHITINASE"/>
    <property type="match status" value="1"/>
</dbReference>
<keyword evidence="4" id="KW-0119">Carbohydrate metabolism</keyword>
<evidence type="ECO:0000256" key="8">
    <source>
        <dbReference type="RuleBase" id="RU004453"/>
    </source>
</evidence>
<proteinExistence type="inferred from homology"/>
<evidence type="ECO:0000313" key="11">
    <source>
        <dbReference type="EMBL" id="PFH50382.1"/>
    </source>
</evidence>
<dbReference type="CDD" id="cd06093">
    <property type="entry name" value="PX_domain"/>
    <property type="match status" value="1"/>
</dbReference>
<dbReference type="InterPro" id="IPR001223">
    <property type="entry name" value="Glyco_hydro18_cat"/>
</dbReference>
<dbReference type="InterPro" id="IPR001683">
    <property type="entry name" value="PX_dom"/>
</dbReference>
<dbReference type="AlphaFoldDB" id="A0A2A9NRS8"/>
<dbReference type="GO" id="GO:0000272">
    <property type="term" value="P:polysaccharide catabolic process"/>
    <property type="evidence" value="ECO:0007669"/>
    <property type="project" value="UniProtKB-KW"/>
</dbReference>
<dbReference type="InterPro" id="IPR001579">
    <property type="entry name" value="Glyco_hydro_18_chit_AS"/>
</dbReference>
<dbReference type="PANTHER" id="PTHR11177:SF317">
    <property type="entry name" value="CHITINASE 12-RELATED"/>
    <property type="match status" value="1"/>
</dbReference>
<evidence type="ECO:0000259" key="10">
    <source>
        <dbReference type="PROSITE" id="PS51910"/>
    </source>
</evidence>
<reference evidence="11 12" key="1">
    <citation type="submission" date="2014-02" db="EMBL/GenBank/DDBJ databases">
        <title>Transposable element dynamics among asymbiotic and ectomycorrhizal Amanita fungi.</title>
        <authorList>
            <consortium name="DOE Joint Genome Institute"/>
            <person name="Hess J."/>
            <person name="Skrede I."/>
            <person name="Wolfe B."/>
            <person name="LaButti K."/>
            <person name="Ohm R.A."/>
            <person name="Grigoriev I.V."/>
            <person name="Pringle A."/>
        </authorList>
    </citation>
    <scope>NUCLEOTIDE SEQUENCE [LARGE SCALE GENOMIC DNA]</scope>
    <source>
        <strain evidence="11 12">SKay4041</strain>
    </source>
</reference>
<dbReference type="GO" id="GO:0008061">
    <property type="term" value="F:chitin binding"/>
    <property type="evidence" value="ECO:0007669"/>
    <property type="project" value="InterPro"/>
</dbReference>
<keyword evidence="3" id="KW-0146">Chitin degradation</keyword>
<feature type="domain" description="GH18" evidence="10">
    <location>
        <begin position="139"/>
        <end position="519"/>
    </location>
</feature>
<keyword evidence="2 7" id="KW-0378">Hydrolase</keyword>
<dbReference type="OrthoDB" id="73875at2759"/>
<evidence type="ECO:0000256" key="4">
    <source>
        <dbReference type="ARBA" id="ARBA00023277"/>
    </source>
</evidence>
<dbReference type="InterPro" id="IPR036871">
    <property type="entry name" value="PX_dom_sf"/>
</dbReference>
<dbReference type="InterPro" id="IPR029070">
    <property type="entry name" value="Chitinase_insertion_sf"/>
</dbReference>
<comment type="catalytic activity">
    <reaction evidence="1">
        <text>Random endo-hydrolysis of N-acetyl-beta-D-glucosaminide (1-&gt;4)-beta-linkages in chitin and chitodextrins.</text>
        <dbReference type="EC" id="3.2.1.14"/>
    </reaction>
</comment>
<dbReference type="GO" id="GO:0035091">
    <property type="term" value="F:phosphatidylinositol binding"/>
    <property type="evidence" value="ECO:0007669"/>
    <property type="project" value="InterPro"/>
</dbReference>
<dbReference type="SMART" id="SM00636">
    <property type="entry name" value="Glyco_18"/>
    <property type="match status" value="1"/>
</dbReference>
<accession>A0A2A9NRS8</accession>
<protein>
    <submittedName>
        <fullName evidence="11">Glycoside hydrolase family 18 protein</fullName>
    </submittedName>
</protein>
<evidence type="ECO:0000256" key="5">
    <source>
        <dbReference type="ARBA" id="ARBA00023295"/>
    </source>
</evidence>
<sequence length="534" mass="58617">MLLIKNAVIHSHTTYSSPSPHILYIISVTLEDGTIYNVARRYSQFVTLQHNLKDTYSLPPKRILTTATHISNTWIHDSLISERKAGLSAYLFFLLSIPGYRKHPVLREFLSPGDSTAPKQMSDFGQPGIAHRPAGASQPIVASYYPSWCSDERPPETIDFSKFDILFFAFATPNSSLSLDWDDGGKNLLKRLVSCARGSGMGTKIVLSIGGWGGCSWWCNAVATEDHRIAFRNNVIKNVKELGLDGIDIDWEYPNSPGAGNPYSSTDTPNLLKLVKMLRVALGESKILSAAVSHLPWTGPGGDPLNNVSEFANVMTYVNIMNYDVFGASPNPGPNAPLGNPCGTSQQPEATAQAALSQWTKAGMPVNKLMLGLPLYGYVSKSVAKRLHGSSIKIESNRSRKGAHRNYKMPARKDGDLSNFWGQQIAFNQLVESGVLVKGSDGNYRSGQDYTMGWDDCSDTPYLFNVKRSTVISYDDTWSLGDKAVFAAQSGMAGCFTWSLDQDDGMALQNRICAGLGRHAKRVIDTENSKDSHW</sequence>
<dbReference type="STRING" id="703135.A0A2A9NRS8"/>
<dbReference type="GO" id="GO:0008843">
    <property type="term" value="F:endochitinase activity"/>
    <property type="evidence" value="ECO:0007669"/>
    <property type="project" value="UniProtKB-EC"/>
</dbReference>
<dbReference type="Gene3D" id="3.30.1520.10">
    <property type="entry name" value="Phox-like domain"/>
    <property type="match status" value="1"/>
</dbReference>
<name>A0A2A9NRS8_9AGAR</name>
<comment type="similarity">
    <text evidence="8">Belongs to the glycosyl hydrolase 18 family.</text>
</comment>
<evidence type="ECO:0000256" key="2">
    <source>
        <dbReference type="ARBA" id="ARBA00022801"/>
    </source>
</evidence>
<dbReference type="PROSITE" id="PS51910">
    <property type="entry name" value="GH18_2"/>
    <property type="match status" value="1"/>
</dbReference>
<dbReference type="Proteomes" id="UP000242287">
    <property type="component" value="Unassembled WGS sequence"/>
</dbReference>
<evidence type="ECO:0000259" key="9">
    <source>
        <dbReference type="PROSITE" id="PS50195"/>
    </source>
</evidence>
<keyword evidence="6" id="KW-0624">Polysaccharide degradation</keyword>
<dbReference type="Pfam" id="PF00704">
    <property type="entry name" value="Glyco_hydro_18"/>
    <property type="match status" value="1"/>
</dbReference>
<dbReference type="SUPFAM" id="SSF51445">
    <property type="entry name" value="(Trans)glycosidases"/>
    <property type="match status" value="1"/>
</dbReference>
<evidence type="ECO:0000256" key="7">
    <source>
        <dbReference type="RuleBase" id="RU000489"/>
    </source>
</evidence>
<evidence type="ECO:0000256" key="1">
    <source>
        <dbReference type="ARBA" id="ARBA00000822"/>
    </source>
</evidence>
<dbReference type="PROSITE" id="PS01095">
    <property type="entry name" value="GH18_1"/>
    <property type="match status" value="1"/>
</dbReference>
<dbReference type="InterPro" id="IPR050314">
    <property type="entry name" value="Glycosyl_Hydrlase_18"/>
</dbReference>